<sequence>MKPEGAFARNERLRRNPSNGGRHQRIIVLAVRAAPHRDFEQLQERISLSRPQLASIASASGLLAPNDSSGNSDHSSTTNSHSSTVSPPPIDQNQPSQQVHPRPQQLQVQQTNPSHPYRNILTHQERKKLRMPKRKADAWPASILTDPDVLSLDDEGRFVLCKVCHVHYAVHGGKKPKPVIMNSGFRTRAWDVHKERTNSHRMQKKHSHLYRNHDLSQQQQHSGDDRDIDDEDKQKDEECKPSVTLDAKQKTSQSQQGGSLKPSPPPSAQRDGMMRWRNMHDDVSRALGGSISSKRPASDQYTNGDLRISNGNTMMLGETEEFGGSSEDSTKTVVVHDQALVNAIDRLTGIVSKQMSDRYAGESNSSATVTALTHLTTAVTELRVQQDHALGRIIELQEQRFHVMEAILQHKLRKEAVRNQGNGSNGAS</sequence>
<name>K3W7R7_GLOUD</name>
<evidence type="ECO:0000256" key="1">
    <source>
        <dbReference type="SAM" id="MobiDB-lite"/>
    </source>
</evidence>
<dbReference type="STRING" id="431595.K3W7R7"/>
<protein>
    <submittedName>
        <fullName evidence="2">Uncharacterized protein</fullName>
    </submittedName>
</protein>
<evidence type="ECO:0000313" key="3">
    <source>
        <dbReference type="Proteomes" id="UP000019132"/>
    </source>
</evidence>
<dbReference type="AlphaFoldDB" id="K3W7R7"/>
<accession>K3W7R7</accession>
<feature type="compositionally biased region" description="Polar residues" evidence="1">
    <location>
        <begin position="91"/>
        <end position="114"/>
    </location>
</feature>
<feature type="region of interest" description="Disordered" evidence="1">
    <location>
        <begin position="61"/>
        <end position="136"/>
    </location>
</feature>
<proteinExistence type="predicted"/>
<reference evidence="3" key="1">
    <citation type="journal article" date="2010" name="Genome Biol.">
        <title>Genome sequence of the necrotrophic plant pathogen Pythium ultimum reveals original pathogenicity mechanisms and effector repertoire.</title>
        <authorList>
            <person name="Levesque C.A."/>
            <person name="Brouwer H."/>
            <person name="Cano L."/>
            <person name="Hamilton J.P."/>
            <person name="Holt C."/>
            <person name="Huitema E."/>
            <person name="Raffaele S."/>
            <person name="Robideau G.P."/>
            <person name="Thines M."/>
            <person name="Win J."/>
            <person name="Zerillo M.M."/>
            <person name="Beakes G.W."/>
            <person name="Boore J.L."/>
            <person name="Busam D."/>
            <person name="Dumas B."/>
            <person name="Ferriera S."/>
            <person name="Fuerstenberg S.I."/>
            <person name="Gachon C.M."/>
            <person name="Gaulin E."/>
            <person name="Govers F."/>
            <person name="Grenville-Briggs L."/>
            <person name="Horner N."/>
            <person name="Hostetler J."/>
            <person name="Jiang R.H."/>
            <person name="Johnson J."/>
            <person name="Krajaejun T."/>
            <person name="Lin H."/>
            <person name="Meijer H.J."/>
            <person name="Moore B."/>
            <person name="Morris P."/>
            <person name="Phuntmart V."/>
            <person name="Puiu D."/>
            <person name="Shetty J."/>
            <person name="Stajich J.E."/>
            <person name="Tripathy S."/>
            <person name="Wawra S."/>
            <person name="van West P."/>
            <person name="Whitty B.R."/>
            <person name="Coutinho P.M."/>
            <person name="Henrissat B."/>
            <person name="Martin F."/>
            <person name="Thomas P.D."/>
            <person name="Tyler B.M."/>
            <person name="De Vries R.P."/>
            <person name="Kamoun S."/>
            <person name="Yandell M."/>
            <person name="Tisserat N."/>
            <person name="Buell C.R."/>
        </authorList>
    </citation>
    <scope>NUCLEOTIDE SEQUENCE</scope>
    <source>
        <strain evidence="3">DAOM:BR144</strain>
    </source>
</reference>
<dbReference type="Proteomes" id="UP000019132">
    <property type="component" value="Unassembled WGS sequence"/>
</dbReference>
<feature type="region of interest" description="Disordered" evidence="1">
    <location>
        <begin position="195"/>
        <end position="272"/>
    </location>
</feature>
<evidence type="ECO:0000313" key="2">
    <source>
        <dbReference type="EnsemblProtists" id="PYU1_T001008"/>
    </source>
</evidence>
<dbReference type="HOGENOM" id="CLU_641728_0_0_1"/>
<feature type="compositionally biased region" description="Basic residues" evidence="1">
    <location>
        <begin position="199"/>
        <end position="210"/>
    </location>
</feature>
<dbReference type="EMBL" id="GL376620">
    <property type="status" value="NOT_ANNOTATED_CDS"/>
    <property type="molecule type" value="Genomic_DNA"/>
</dbReference>
<dbReference type="EnsemblProtists" id="PYU1_T001008">
    <property type="protein sequence ID" value="PYU1_T001008"/>
    <property type="gene ID" value="PYU1_G001008"/>
</dbReference>
<feature type="region of interest" description="Disordered" evidence="1">
    <location>
        <begin position="1"/>
        <end position="21"/>
    </location>
</feature>
<feature type="compositionally biased region" description="Low complexity" evidence="1">
    <location>
        <begin position="61"/>
        <end position="85"/>
    </location>
</feature>
<feature type="region of interest" description="Disordered" evidence="1">
    <location>
        <begin position="286"/>
        <end position="311"/>
    </location>
</feature>
<feature type="compositionally biased region" description="Polar residues" evidence="1">
    <location>
        <begin position="290"/>
        <end position="311"/>
    </location>
</feature>
<reference evidence="2" key="3">
    <citation type="submission" date="2015-02" db="UniProtKB">
        <authorList>
            <consortium name="EnsemblProtists"/>
        </authorList>
    </citation>
    <scope>IDENTIFICATION</scope>
    <source>
        <strain evidence="2">DAOM BR144</strain>
    </source>
</reference>
<dbReference type="InParanoid" id="K3W7R7"/>
<dbReference type="eggNOG" id="ENOG502RAGE">
    <property type="taxonomic scope" value="Eukaryota"/>
</dbReference>
<reference evidence="3" key="2">
    <citation type="submission" date="2010-04" db="EMBL/GenBank/DDBJ databases">
        <authorList>
            <person name="Buell R."/>
            <person name="Hamilton J."/>
            <person name="Hostetler J."/>
        </authorList>
    </citation>
    <scope>NUCLEOTIDE SEQUENCE [LARGE SCALE GENOMIC DNA]</scope>
    <source>
        <strain evidence="3">DAOM:BR144</strain>
    </source>
</reference>
<feature type="compositionally biased region" description="Basic and acidic residues" evidence="1">
    <location>
        <begin position="1"/>
        <end position="14"/>
    </location>
</feature>
<dbReference type="VEuPathDB" id="FungiDB:PYU1_G001008"/>
<organism evidence="2 3">
    <name type="scientific">Globisporangium ultimum (strain ATCC 200006 / CBS 805.95 / DAOM BR144)</name>
    <name type="common">Pythium ultimum</name>
    <dbReference type="NCBI Taxonomy" id="431595"/>
    <lineage>
        <taxon>Eukaryota</taxon>
        <taxon>Sar</taxon>
        <taxon>Stramenopiles</taxon>
        <taxon>Oomycota</taxon>
        <taxon>Peronosporomycetes</taxon>
        <taxon>Pythiales</taxon>
        <taxon>Pythiaceae</taxon>
        <taxon>Globisporangium</taxon>
    </lineage>
</organism>
<keyword evidence="3" id="KW-1185">Reference proteome</keyword>